<reference evidence="3" key="1">
    <citation type="journal article" date="2021" name="PeerJ">
        <title>Extensive microbial diversity within the chicken gut microbiome revealed by metagenomics and culture.</title>
        <authorList>
            <person name="Gilroy R."/>
            <person name="Ravi A."/>
            <person name="Getino M."/>
            <person name="Pursley I."/>
            <person name="Horton D.L."/>
            <person name="Alikhan N.F."/>
            <person name="Baker D."/>
            <person name="Gharbi K."/>
            <person name="Hall N."/>
            <person name="Watson M."/>
            <person name="Adriaenssens E.M."/>
            <person name="Foster-Nyarko E."/>
            <person name="Jarju S."/>
            <person name="Secka A."/>
            <person name="Antonio M."/>
            <person name="Oren A."/>
            <person name="Chaudhuri R.R."/>
            <person name="La Ragione R."/>
            <person name="Hildebrand F."/>
            <person name="Pallen M.J."/>
        </authorList>
    </citation>
    <scope>NUCLEOTIDE SEQUENCE</scope>
    <source>
        <strain evidence="3">ChiHjej13B12-24818</strain>
    </source>
</reference>
<dbReference type="Proteomes" id="UP000823823">
    <property type="component" value="Unassembled WGS sequence"/>
</dbReference>
<proteinExistence type="predicted"/>
<evidence type="ECO:0000313" key="4">
    <source>
        <dbReference type="Proteomes" id="UP000823823"/>
    </source>
</evidence>
<name>A0A9D2LBE5_9MICO</name>
<dbReference type="PANTHER" id="PTHR48081">
    <property type="entry name" value="AB HYDROLASE SUPERFAMILY PROTEIN C4A8.06C"/>
    <property type="match status" value="1"/>
</dbReference>
<evidence type="ECO:0000259" key="2">
    <source>
        <dbReference type="Pfam" id="PF07859"/>
    </source>
</evidence>
<dbReference type="Gene3D" id="3.40.50.1820">
    <property type="entry name" value="alpha/beta hydrolase"/>
    <property type="match status" value="1"/>
</dbReference>
<evidence type="ECO:0000256" key="1">
    <source>
        <dbReference type="ARBA" id="ARBA00022801"/>
    </source>
</evidence>
<accession>A0A9D2LBE5</accession>
<keyword evidence="1 3" id="KW-0378">Hydrolase</keyword>
<reference evidence="3" key="2">
    <citation type="submission" date="2021-04" db="EMBL/GenBank/DDBJ databases">
        <authorList>
            <person name="Gilroy R."/>
        </authorList>
    </citation>
    <scope>NUCLEOTIDE SEQUENCE</scope>
    <source>
        <strain evidence="3">ChiHjej13B12-24818</strain>
    </source>
</reference>
<organism evidence="3 4">
    <name type="scientific">Candidatus Brachybacterium merdavium</name>
    <dbReference type="NCBI Taxonomy" id="2838513"/>
    <lineage>
        <taxon>Bacteria</taxon>
        <taxon>Bacillati</taxon>
        <taxon>Actinomycetota</taxon>
        <taxon>Actinomycetes</taxon>
        <taxon>Micrococcales</taxon>
        <taxon>Dermabacteraceae</taxon>
        <taxon>Brachybacterium</taxon>
    </lineage>
</organism>
<gene>
    <name evidence="3" type="ORF">H9786_02540</name>
</gene>
<dbReference type="AlphaFoldDB" id="A0A9D2LBE5"/>
<dbReference type="EMBL" id="DWZH01000020">
    <property type="protein sequence ID" value="HJB09401.1"/>
    <property type="molecule type" value="Genomic_DNA"/>
</dbReference>
<evidence type="ECO:0000313" key="3">
    <source>
        <dbReference type="EMBL" id="HJB09401.1"/>
    </source>
</evidence>
<dbReference type="PANTHER" id="PTHR48081:SF8">
    <property type="entry name" value="ALPHA_BETA HYDROLASE FOLD-3 DOMAIN-CONTAINING PROTEIN-RELATED"/>
    <property type="match status" value="1"/>
</dbReference>
<dbReference type="InterPro" id="IPR013094">
    <property type="entry name" value="AB_hydrolase_3"/>
</dbReference>
<sequence length="300" mass="32978">MGRIRDAVVMGARTVRRIPIPSALSHQALREARRPNPPSAVLKRHAVEVEMIGRTRCVWLDGHLARQEPVIVHLNGGAYVSGPFASDWAWLSRQADARGCAALMIDYRTAPDHQHPVALDDTESALAALVADGRLADLPWVLSGAHAGGGLAFSVARRLRDRGDIPAPSALITMSPWLDLELSNAGITETGQVDPVQERRMLREAARVYAGRTPLDDPDLSPINASLKGLPPVHLSVGLRDLFLADVRVARLQLEEHGLDLSYREISGRLGMQLIPRRGEDIERLHREQADLIERVLSRP</sequence>
<dbReference type="Pfam" id="PF07859">
    <property type="entry name" value="Abhydrolase_3"/>
    <property type="match status" value="1"/>
</dbReference>
<dbReference type="GO" id="GO:0016787">
    <property type="term" value="F:hydrolase activity"/>
    <property type="evidence" value="ECO:0007669"/>
    <property type="project" value="UniProtKB-KW"/>
</dbReference>
<dbReference type="InterPro" id="IPR050300">
    <property type="entry name" value="GDXG_lipolytic_enzyme"/>
</dbReference>
<protein>
    <submittedName>
        <fullName evidence="3">Alpha/beta hydrolase</fullName>
    </submittedName>
</protein>
<feature type="domain" description="Alpha/beta hydrolase fold-3" evidence="2">
    <location>
        <begin position="71"/>
        <end position="268"/>
    </location>
</feature>
<dbReference type="InterPro" id="IPR029058">
    <property type="entry name" value="AB_hydrolase_fold"/>
</dbReference>
<dbReference type="SUPFAM" id="SSF53474">
    <property type="entry name" value="alpha/beta-Hydrolases"/>
    <property type="match status" value="1"/>
</dbReference>
<comment type="caution">
    <text evidence="3">The sequence shown here is derived from an EMBL/GenBank/DDBJ whole genome shotgun (WGS) entry which is preliminary data.</text>
</comment>